<dbReference type="SUPFAM" id="SSF48264">
    <property type="entry name" value="Cytochrome P450"/>
    <property type="match status" value="1"/>
</dbReference>
<dbReference type="CDD" id="cd06206">
    <property type="entry name" value="bifunctional_CYPOR"/>
    <property type="match status" value="1"/>
</dbReference>
<dbReference type="EC" id="1.14.14.1" evidence="14"/>
<dbReference type="Gene3D" id="1.20.990.10">
    <property type="entry name" value="NADPH-cytochrome p450 Reductase, Chain A, domain 3"/>
    <property type="match status" value="1"/>
</dbReference>
<evidence type="ECO:0000259" key="16">
    <source>
        <dbReference type="PROSITE" id="PS50902"/>
    </source>
</evidence>
<dbReference type="InterPro" id="IPR023206">
    <property type="entry name" value="Bifunctional_P450_P450_red"/>
</dbReference>
<dbReference type="SUPFAM" id="SSF52218">
    <property type="entry name" value="Flavoproteins"/>
    <property type="match status" value="1"/>
</dbReference>
<evidence type="ECO:0000256" key="7">
    <source>
        <dbReference type="ARBA" id="ARBA00022723"/>
    </source>
</evidence>
<dbReference type="Gene3D" id="3.40.50.360">
    <property type="match status" value="1"/>
</dbReference>
<dbReference type="PIRSF" id="PIRSF000209">
    <property type="entry name" value="Bifunctional_P450_P450R"/>
    <property type="match status" value="1"/>
</dbReference>
<feature type="domain" description="Flavodoxin-like" evidence="16">
    <location>
        <begin position="500"/>
        <end position="641"/>
    </location>
</feature>
<keyword evidence="4 14" id="KW-0349">Heme</keyword>
<dbReference type="Proteomes" id="UP000758603">
    <property type="component" value="Unassembled WGS sequence"/>
</dbReference>
<dbReference type="InterPro" id="IPR036396">
    <property type="entry name" value="Cyt_P450_sf"/>
</dbReference>
<evidence type="ECO:0000256" key="8">
    <source>
        <dbReference type="ARBA" id="ARBA00022827"/>
    </source>
</evidence>
<dbReference type="Pfam" id="PF00175">
    <property type="entry name" value="NAD_binding_1"/>
    <property type="match status" value="1"/>
</dbReference>
<dbReference type="Pfam" id="PF00258">
    <property type="entry name" value="Flavodoxin_1"/>
    <property type="match status" value="1"/>
</dbReference>
<evidence type="ECO:0000256" key="4">
    <source>
        <dbReference type="ARBA" id="ARBA00022617"/>
    </source>
</evidence>
<dbReference type="PANTHER" id="PTHR19384:SF127">
    <property type="entry name" value="BIFUNCTIONAL CYTOCHROME P450_NADPH--P450 REDUCTASE"/>
    <property type="match status" value="1"/>
</dbReference>
<keyword evidence="7 14" id="KW-0479">Metal-binding</keyword>
<dbReference type="GO" id="GO:0020037">
    <property type="term" value="F:heme binding"/>
    <property type="evidence" value="ECO:0007669"/>
    <property type="project" value="UniProtKB-UniRule"/>
</dbReference>
<keyword evidence="6 14" id="KW-0288">FMN</keyword>
<dbReference type="GO" id="GO:0003958">
    <property type="term" value="F:NADPH-hemoprotein reductase activity"/>
    <property type="evidence" value="ECO:0007669"/>
    <property type="project" value="UniProtKB-UniRule"/>
</dbReference>
<organism evidence="18 19">
    <name type="scientific">Truncatella angustata</name>
    <dbReference type="NCBI Taxonomy" id="152316"/>
    <lineage>
        <taxon>Eukaryota</taxon>
        <taxon>Fungi</taxon>
        <taxon>Dikarya</taxon>
        <taxon>Ascomycota</taxon>
        <taxon>Pezizomycotina</taxon>
        <taxon>Sordariomycetes</taxon>
        <taxon>Xylariomycetidae</taxon>
        <taxon>Amphisphaeriales</taxon>
        <taxon>Sporocadaceae</taxon>
        <taxon>Truncatella</taxon>
    </lineage>
</organism>
<dbReference type="Pfam" id="PF00667">
    <property type="entry name" value="FAD_binding_1"/>
    <property type="match status" value="1"/>
</dbReference>
<dbReference type="PANTHER" id="PTHR19384">
    <property type="entry name" value="NITRIC OXIDE SYNTHASE-RELATED"/>
    <property type="match status" value="1"/>
</dbReference>
<name>A0A9P8UMP8_9PEZI</name>
<dbReference type="PROSITE" id="PS50902">
    <property type="entry name" value="FLAVODOXIN_LIKE"/>
    <property type="match status" value="1"/>
</dbReference>
<dbReference type="InterPro" id="IPR023173">
    <property type="entry name" value="NADPH_Cyt_P450_Rdtase_alpha"/>
</dbReference>
<keyword evidence="5 14" id="KW-0285">Flavoprotein</keyword>
<evidence type="ECO:0000256" key="12">
    <source>
        <dbReference type="ARBA" id="ARBA00023004"/>
    </source>
</evidence>
<comment type="cofactor">
    <cofactor evidence="1 14 15">
        <name>heme</name>
        <dbReference type="ChEBI" id="CHEBI:30413"/>
    </cofactor>
</comment>
<dbReference type="GO" id="GO:0050660">
    <property type="term" value="F:flavin adenine dinucleotide binding"/>
    <property type="evidence" value="ECO:0007669"/>
    <property type="project" value="TreeGrafter"/>
</dbReference>
<dbReference type="SUPFAM" id="SSF52343">
    <property type="entry name" value="Ferredoxin reductase-like, C-terminal NADP-linked domain"/>
    <property type="match status" value="1"/>
</dbReference>
<evidence type="ECO:0000256" key="14">
    <source>
        <dbReference type="PIRNR" id="PIRNR000209"/>
    </source>
</evidence>
<dbReference type="InterPro" id="IPR017972">
    <property type="entry name" value="Cyt_P450_CS"/>
</dbReference>
<comment type="similarity">
    <text evidence="2 14">In the N-terminal section; belongs to the cytochrome P450 family.</text>
</comment>
<dbReference type="PROSITE" id="PS51384">
    <property type="entry name" value="FAD_FR"/>
    <property type="match status" value="1"/>
</dbReference>
<evidence type="ECO:0000256" key="6">
    <source>
        <dbReference type="ARBA" id="ARBA00022643"/>
    </source>
</evidence>
<keyword evidence="13 14" id="KW-0503">Monooxygenase</keyword>
<dbReference type="RefSeq" id="XP_045959005.1">
    <property type="nucleotide sequence ID" value="XM_046097996.1"/>
</dbReference>
<dbReference type="InterPro" id="IPR017938">
    <property type="entry name" value="Riboflavin_synthase-like_b-brl"/>
</dbReference>
<keyword evidence="8 14" id="KW-0274">FAD</keyword>
<dbReference type="Pfam" id="PF00067">
    <property type="entry name" value="p450"/>
    <property type="match status" value="1"/>
</dbReference>
<evidence type="ECO:0000256" key="11">
    <source>
        <dbReference type="ARBA" id="ARBA00023002"/>
    </source>
</evidence>
<proteinExistence type="inferred from homology"/>
<comment type="catalytic activity">
    <reaction evidence="14">
        <text>an organic molecule + reduced [NADPH--hemoprotein reductase] + O2 = an alcohol + oxidized [NADPH--hemoprotein reductase] + H2O + H(+)</text>
        <dbReference type="Rhea" id="RHEA:17149"/>
        <dbReference type="Rhea" id="RHEA-COMP:11964"/>
        <dbReference type="Rhea" id="RHEA-COMP:11965"/>
        <dbReference type="ChEBI" id="CHEBI:15377"/>
        <dbReference type="ChEBI" id="CHEBI:15378"/>
        <dbReference type="ChEBI" id="CHEBI:15379"/>
        <dbReference type="ChEBI" id="CHEBI:30879"/>
        <dbReference type="ChEBI" id="CHEBI:57618"/>
        <dbReference type="ChEBI" id="CHEBI:58210"/>
        <dbReference type="ChEBI" id="CHEBI:142491"/>
        <dbReference type="EC" id="1.14.14.1"/>
    </reaction>
</comment>
<evidence type="ECO:0000313" key="18">
    <source>
        <dbReference type="EMBL" id="KAH6654735.1"/>
    </source>
</evidence>
<keyword evidence="11 14" id="KW-0560">Oxidoreductase</keyword>
<dbReference type="FunFam" id="1.10.630.10:FF:000040">
    <property type="entry name" value="Bifunctional cytochrome P450/NADPH--P450 reductase"/>
    <property type="match status" value="1"/>
</dbReference>
<sequence length="1068" mass="118483">MALVKIPGPPGYPVIGNIADVDPNDSLRSFVQLADKYGEIFRLTFPGTKLVIVSTFALVDELCDENRFRKVPASVLAELRHGIHDGLFTAFPDEPNWGIAHRVLMPAFGPKNIRDMFDEMHDIASQLVLKWARQGPNTRIHAADDFTRLALDTLALCSMGFRFNNFYSEKEHEFVSAMGEFLMESGRRPQRPPLPAFLFRKQDEEFEGHIQVLRRTAEAVLKERATNPKNDRKDLLAAMLRGRDTQTGEKMSDSSIIDNLITFLVAGHETTSGTLSYAMHQLLRHPEAYRKVQEEVDSVVGDGPVTVDHMQKFPYIEAVLREVLRLDSPIPIIARNAIEPEALLGGKYQVKQGDSCLMLLTKSHLDPAVFDDPLVFRPERMSSSNFAKLPKNAWKPFGSGMRGCIGRPFAWQESILAMVLLFQNFNFEMDDPDYVLEHKQTLTIKPKDFHIRAVLRQGLTPTSLGRRLNGGTNGVVNIKHATGPSRQSLPRQASAHGQPMTILYGSNSGTCEAMAHRLASNAPSHGYQVTRLESLNSAIGKIPRDHPVVIFTSSYDGEPPDNAKQFVQWLESVKSGELAGIRYSVFGCGNHDWAQTFHRVPKIVDNALKAAGADRMIEIGLTDAASDDVFIAYETWEDSTFWPAVRAAFPADNATSCKGVASTLQAHISDMRLTVLNLDMGKARVIASRPLTAEGEPLKKHIDIELPSGSSYRAGDYLTILPSNPRETVLRALRRLRLPWDATVTIEDSGSRLPTNVPVPAQSILGDYVELGQTATRRDVSALADTVGISAQDKRALQWLGADGYDAEVAAKQASLLELLEKHTSVDISFGQFLSMLPPMHVRQYSISCSPRNPHVASLTFSVIRGAARSGQGEFHGTASSYLASLQAGDQLHVSVRPSHDAFHLSPDSNSAPLIMVAAGTGIAPFRGFIEERATMIGAGHEIPPAVLYHGCRQRGRDDLYDQELKHPEDIGAVAVKRAFSREPRESNACKYVQDRLWVDRHDLLKLWRQGAFLYICGSKEIYKAVGDIAVRFKLEIAESRGKHLTEADAKSWWATMRNVRYAVDVFD</sequence>
<comment type="catalytic activity">
    <reaction evidence="14">
        <text>2 oxidized [cytochrome P450] + NADPH = 2 reduced [cytochrome P450] + NADP(+) + H(+)</text>
        <dbReference type="Rhea" id="RHEA:24040"/>
        <dbReference type="Rhea" id="RHEA-COMP:14627"/>
        <dbReference type="Rhea" id="RHEA-COMP:14628"/>
        <dbReference type="ChEBI" id="CHEBI:15378"/>
        <dbReference type="ChEBI" id="CHEBI:55376"/>
        <dbReference type="ChEBI" id="CHEBI:57783"/>
        <dbReference type="ChEBI" id="CHEBI:58349"/>
        <dbReference type="ChEBI" id="CHEBI:60344"/>
        <dbReference type="EC" id="1.6.2.4"/>
    </reaction>
</comment>
<dbReference type="InterPro" id="IPR001128">
    <property type="entry name" value="Cyt_P450"/>
</dbReference>
<dbReference type="PROSITE" id="PS00086">
    <property type="entry name" value="CYTOCHROME_P450"/>
    <property type="match status" value="1"/>
</dbReference>
<keyword evidence="10 14" id="KW-0249">Electron transport</keyword>
<dbReference type="SUPFAM" id="SSF63380">
    <property type="entry name" value="Riboflavin synthase domain-like"/>
    <property type="match status" value="1"/>
</dbReference>
<evidence type="ECO:0000256" key="1">
    <source>
        <dbReference type="ARBA" id="ARBA00001971"/>
    </source>
</evidence>
<dbReference type="AlphaFoldDB" id="A0A9P8UMP8"/>
<keyword evidence="9 14" id="KW-0521">NADP</keyword>
<keyword evidence="3 14" id="KW-0813">Transport</keyword>
<dbReference type="EC" id="1.6.2.4" evidence="14"/>
<evidence type="ECO:0000313" key="19">
    <source>
        <dbReference type="Proteomes" id="UP000758603"/>
    </source>
</evidence>
<dbReference type="Gene3D" id="3.40.50.80">
    <property type="entry name" value="Nucleotide-binding domain of ferredoxin-NADP reductase (FNR) module"/>
    <property type="match status" value="1"/>
</dbReference>
<dbReference type="EMBL" id="JAGPXC010000004">
    <property type="protein sequence ID" value="KAH6654735.1"/>
    <property type="molecule type" value="Genomic_DNA"/>
</dbReference>
<dbReference type="Gene3D" id="1.10.630.10">
    <property type="entry name" value="Cytochrome P450"/>
    <property type="match status" value="1"/>
</dbReference>
<evidence type="ECO:0000256" key="3">
    <source>
        <dbReference type="ARBA" id="ARBA00022448"/>
    </source>
</evidence>
<dbReference type="InterPro" id="IPR001433">
    <property type="entry name" value="OxRdtase_FAD/NAD-bd"/>
</dbReference>
<keyword evidence="12 14" id="KW-0408">Iron</keyword>
<gene>
    <name evidence="18" type="ORF">BKA67DRAFT_518324</name>
</gene>
<dbReference type="GO" id="GO:0010181">
    <property type="term" value="F:FMN binding"/>
    <property type="evidence" value="ECO:0007669"/>
    <property type="project" value="UniProtKB-UniRule"/>
</dbReference>
<feature type="binding site" description="axial binding residue" evidence="15">
    <location>
        <position position="404"/>
    </location>
    <ligand>
        <name>heme</name>
        <dbReference type="ChEBI" id="CHEBI:30413"/>
    </ligand>
    <ligandPart>
        <name>Fe</name>
        <dbReference type="ChEBI" id="CHEBI:18248"/>
    </ligandPart>
</feature>
<dbReference type="InterPro" id="IPR039261">
    <property type="entry name" value="FNR_nucleotide-bd"/>
</dbReference>
<comment type="cofactor">
    <cofactor evidence="14">
        <name>FAD</name>
        <dbReference type="ChEBI" id="CHEBI:57692"/>
    </cofactor>
    <cofactor evidence="14">
        <name>FMN</name>
        <dbReference type="ChEBI" id="CHEBI:58210"/>
    </cofactor>
</comment>
<evidence type="ECO:0000256" key="15">
    <source>
        <dbReference type="PIRSR" id="PIRSR000209-1"/>
    </source>
</evidence>
<reference evidence="18" key="1">
    <citation type="journal article" date="2021" name="Nat. Commun.">
        <title>Genetic determinants of endophytism in the Arabidopsis root mycobiome.</title>
        <authorList>
            <person name="Mesny F."/>
            <person name="Miyauchi S."/>
            <person name="Thiergart T."/>
            <person name="Pickel B."/>
            <person name="Atanasova L."/>
            <person name="Karlsson M."/>
            <person name="Huettel B."/>
            <person name="Barry K.W."/>
            <person name="Haridas S."/>
            <person name="Chen C."/>
            <person name="Bauer D."/>
            <person name="Andreopoulos W."/>
            <person name="Pangilinan J."/>
            <person name="LaButti K."/>
            <person name="Riley R."/>
            <person name="Lipzen A."/>
            <person name="Clum A."/>
            <person name="Drula E."/>
            <person name="Henrissat B."/>
            <person name="Kohler A."/>
            <person name="Grigoriev I.V."/>
            <person name="Martin F.M."/>
            <person name="Hacquard S."/>
        </authorList>
    </citation>
    <scope>NUCLEOTIDE SEQUENCE</scope>
    <source>
        <strain evidence="18">MPI-SDFR-AT-0073</strain>
    </source>
</reference>
<comment type="caution">
    <text evidence="18">The sequence shown here is derived from an EMBL/GenBank/DDBJ whole genome shotgun (WGS) entry which is preliminary data.</text>
</comment>
<dbReference type="GO" id="GO:0005506">
    <property type="term" value="F:iron ion binding"/>
    <property type="evidence" value="ECO:0007669"/>
    <property type="project" value="UniProtKB-UniRule"/>
</dbReference>
<dbReference type="GO" id="GO:0070330">
    <property type="term" value="F:aromatase activity"/>
    <property type="evidence" value="ECO:0007669"/>
    <property type="project" value="UniProtKB-UniRule"/>
</dbReference>
<dbReference type="InterPro" id="IPR003097">
    <property type="entry name" value="CysJ-like_FAD-binding"/>
</dbReference>
<dbReference type="GeneID" id="70126888"/>
<dbReference type="PRINTS" id="PR00463">
    <property type="entry name" value="EP450I"/>
</dbReference>
<evidence type="ECO:0000256" key="10">
    <source>
        <dbReference type="ARBA" id="ARBA00022982"/>
    </source>
</evidence>
<dbReference type="PRINTS" id="PR00385">
    <property type="entry name" value="P450"/>
</dbReference>
<evidence type="ECO:0000256" key="9">
    <source>
        <dbReference type="ARBA" id="ARBA00022857"/>
    </source>
</evidence>
<dbReference type="OrthoDB" id="1470350at2759"/>
<evidence type="ECO:0000256" key="2">
    <source>
        <dbReference type="ARBA" id="ARBA00010018"/>
    </source>
</evidence>
<dbReference type="InterPro" id="IPR002401">
    <property type="entry name" value="Cyt_P450_E_grp-I"/>
</dbReference>
<accession>A0A9P8UMP8</accession>
<dbReference type="GO" id="GO:0005829">
    <property type="term" value="C:cytosol"/>
    <property type="evidence" value="ECO:0007669"/>
    <property type="project" value="TreeGrafter"/>
</dbReference>
<protein>
    <recommendedName>
        <fullName evidence="14">Bifunctional cytochrome P450/NADPH--P450 reductase</fullName>
    </recommendedName>
    <domain>
        <recommendedName>
            <fullName evidence="14">Cytochrome P450</fullName>
            <ecNumber evidence="14">1.14.14.1</ecNumber>
        </recommendedName>
    </domain>
    <domain>
        <recommendedName>
            <fullName evidence="14">NADPH--cytochrome P450 reductase</fullName>
            <ecNumber evidence="14">1.6.2.4</ecNumber>
        </recommendedName>
    </domain>
</protein>
<dbReference type="InterPro" id="IPR029039">
    <property type="entry name" value="Flavoprotein-like_sf"/>
</dbReference>
<dbReference type="InterPro" id="IPR017927">
    <property type="entry name" value="FAD-bd_FR_type"/>
</dbReference>
<dbReference type="Gene3D" id="2.40.30.10">
    <property type="entry name" value="Translation factors"/>
    <property type="match status" value="1"/>
</dbReference>
<dbReference type="InterPro" id="IPR008254">
    <property type="entry name" value="Flavodoxin/NO_synth"/>
</dbReference>
<evidence type="ECO:0000259" key="17">
    <source>
        <dbReference type="PROSITE" id="PS51384"/>
    </source>
</evidence>
<dbReference type="CDD" id="cd11068">
    <property type="entry name" value="CYP120A1"/>
    <property type="match status" value="1"/>
</dbReference>
<keyword evidence="19" id="KW-1185">Reference proteome</keyword>
<evidence type="ECO:0000256" key="5">
    <source>
        <dbReference type="ARBA" id="ARBA00022630"/>
    </source>
</evidence>
<evidence type="ECO:0000256" key="13">
    <source>
        <dbReference type="ARBA" id="ARBA00023033"/>
    </source>
</evidence>
<feature type="domain" description="FAD-binding FR-type" evidence="17">
    <location>
        <begin position="678"/>
        <end position="906"/>
    </location>
</feature>